<dbReference type="Gene3D" id="1.10.3720.10">
    <property type="entry name" value="MetI-like"/>
    <property type="match status" value="1"/>
</dbReference>
<gene>
    <name evidence="11" type="ORF">I2H38_04315</name>
</gene>
<evidence type="ECO:0000313" key="11">
    <source>
        <dbReference type="EMBL" id="MBF9232597.1"/>
    </source>
</evidence>
<feature type="transmembrane region" description="Helical" evidence="8">
    <location>
        <begin position="228"/>
        <end position="253"/>
    </location>
</feature>
<evidence type="ECO:0000256" key="1">
    <source>
        <dbReference type="ARBA" id="ARBA00004651"/>
    </source>
</evidence>
<keyword evidence="12" id="KW-1185">Reference proteome</keyword>
<dbReference type="PROSITE" id="PS50928">
    <property type="entry name" value="ABC_TM1"/>
    <property type="match status" value="1"/>
</dbReference>
<organism evidence="11 12">
    <name type="scientific">Microvirga alba</name>
    <dbReference type="NCBI Taxonomy" id="2791025"/>
    <lineage>
        <taxon>Bacteria</taxon>
        <taxon>Pseudomonadati</taxon>
        <taxon>Pseudomonadota</taxon>
        <taxon>Alphaproteobacteria</taxon>
        <taxon>Hyphomicrobiales</taxon>
        <taxon>Methylobacteriaceae</taxon>
        <taxon>Microvirga</taxon>
    </lineage>
</organism>
<dbReference type="PANTHER" id="PTHR42929">
    <property type="entry name" value="INNER MEMBRANE ABC TRANSPORTER PERMEASE PROTEIN YDCU-RELATED-RELATED"/>
    <property type="match status" value="1"/>
</dbReference>
<feature type="domain" description="ABC transmembrane type-1" evidence="10">
    <location>
        <begin position="99"/>
        <end position="305"/>
    </location>
</feature>
<evidence type="ECO:0000256" key="5">
    <source>
        <dbReference type="ARBA" id="ARBA00022692"/>
    </source>
</evidence>
<dbReference type="PANTHER" id="PTHR42929:SF3">
    <property type="entry name" value="PUTRESCINE TRANSPORT SYSTEM PERMEASE PROTEIN POTH"/>
    <property type="match status" value="1"/>
</dbReference>
<evidence type="ECO:0000256" key="4">
    <source>
        <dbReference type="ARBA" id="ARBA00022475"/>
    </source>
</evidence>
<dbReference type="Pfam" id="PF00528">
    <property type="entry name" value="BPD_transp_1"/>
    <property type="match status" value="1"/>
</dbReference>
<evidence type="ECO:0000256" key="7">
    <source>
        <dbReference type="ARBA" id="ARBA00023136"/>
    </source>
</evidence>
<dbReference type="Proteomes" id="UP000599312">
    <property type="component" value="Unassembled WGS sequence"/>
</dbReference>
<dbReference type="InterPro" id="IPR035906">
    <property type="entry name" value="MetI-like_sf"/>
</dbReference>
<comment type="caution">
    <text evidence="11">The sequence shown here is derived from an EMBL/GenBank/DDBJ whole genome shotgun (WGS) entry which is preliminary data.</text>
</comment>
<evidence type="ECO:0000256" key="6">
    <source>
        <dbReference type="ARBA" id="ARBA00022989"/>
    </source>
</evidence>
<keyword evidence="6 8" id="KW-1133">Transmembrane helix</keyword>
<evidence type="ECO:0000256" key="3">
    <source>
        <dbReference type="ARBA" id="ARBA00022448"/>
    </source>
</evidence>
<feature type="transmembrane region" description="Helical" evidence="8">
    <location>
        <begin position="96"/>
        <end position="121"/>
    </location>
</feature>
<feature type="transmembrane region" description="Helical" evidence="8">
    <location>
        <begin position="36"/>
        <end position="55"/>
    </location>
</feature>
<keyword evidence="3 8" id="KW-0813">Transport</keyword>
<evidence type="ECO:0000256" key="8">
    <source>
        <dbReference type="RuleBase" id="RU363032"/>
    </source>
</evidence>
<reference evidence="11" key="1">
    <citation type="submission" date="2020-11" db="EMBL/GenBank/DDBJ databases">
        <authorList>
            <person name="Kim M.K."/>
        </authorList>
    </citation>
    <scope>NUCLEOTIDE SEQUENCE</scope>
    <source>
        <strain evidence="11">BT350</strain>
    </source>
</reference>
<dbReference type="InterPro" id="IPR000515">
    <property type="entry name" value="MetI-like"/>
</dbReference>
<protein>
    <submittedName>
        <fullName evidence="11">ABC transporter permease subunit</fullName>
    </submittedName>
</protein>
<sequence length="316" mass="34824">MTANAHLEQPARAAPGTPRNGSPQQFGRQAVTAVPMLWLLVFFALPFVFVMKISLAEADIAVPPYTALLTWVDNKILSIHIDLSKYLFLFEDSLYLAAYLGSLKIAAVSTIFCLFIAFPIALFIARQKPETRIFWLALVMLPFWTSMLLRVYAWIGILQSNGIINSVLLELGLIHEPLALLQTDFAVYLGIIYSYLPFMVLPLYATLEKLDETLIEASADLGARPTTSFLTVTLPLALPGVVAGCVMVFVPAVGEFVIPALMGGPDTLMIGRVLWDEFFSNRDWPMASAVAIVMLIVLVVPVMLLRSRGRHSLGHG</sequence>
<comment type="subcellular location">
    <subcellularLocation>
        <location evidence="1 8">Cell membrane</location>
        <topology evidence="1 8">Multi-pass membrane protein</topology>
    </subcellularLocation>
</comment>
<dbReference type="EMBL" id="JADQDO010000001">
    <property type="protein sequence ID" value="MBF9232597.1"/>
    <property type="molecule type" value="Genomic_DNA"/>
</dbReference>
<feature type="transmembrane region" description="Helical" evidence="8">
    <location>
        <begin position="185"/>
        <end position="207"/>
    </location>
</feature>
<dbReference type="CDD" id="cd06261">
    <property type="entry name" value="TM_PBP2"/>
    <property type="match status" value="1"/>
</dbReference>
<evidence type="ECO:0000256" key="9">
    <source>
        <dbReference type="SAM" id="MobiDB-lite"/>
    </source>
</evidence>
<dbReference type="GO" id="GO:0055085">
    <property type="term" value="P:transmembrane transport"/>
    <property type="evidence" value="ECO:0007669"/>
    <property type="project" value="InterPro"/>
</dbReference>
<proteinExistence type="inferred from homology"/>
<keyword evidence="5 8" id="KW-0812">Transmembrane</keyword>
<evidence type="ECO:0000313" key="12">
    <source>
        <dbReference type="Proteomes" id="UP000599312"/>
    </source>
</evidence>
<keyword evidence="7 8" id="KW-0472">Membrane</keyword>
<evidence type="ECO:0000259" key="10">
    <source>
        <dbReference type="PROSITE" id="PS50928"/>
    </source>
</evidence>
<comment type="similarity">
    <text evidence="2">Belongs to the binding-protein-dependent transport system permease family. CysTW subfamily.</text>
</comment>
<accession>A0A931FNQ8</accession>
<dbReference type="SUPFAM" id="SSF161098">
    <property type="entry name" value="MetI-like"/>
    <property type="match status" value="1"/>
</dbReference>
<evidence type="ECO:0000256" key="2">
    <source>
        <dbReference type="ARBA" id="ARBA00007069"/>
    </source>
</evidence>
<dbReference type="GO" id="GO:0005886">
    <property type="term" value="C:plasma membrane"/>
    <property type="evidence" value="ECO:0007669"/>
    <property type="project" value="UniProtKB-SubCell"/>
</dbReference>
<feature type="transmembrane region" description="Helical" evidence="8">
    <location>
        <begin position="133"/>
        <end position="155"/>
    </location>
</feature>
<feature type="transmembrane region" description="Helical" evidence="8">
    <location>
        <begin position="284"/>
        <end position="305"/>
    </location>
</feature>
<keyword evidence="4" id="KW-1003">Cell membrane</keyword>
<name>A0A931FNQ8_9HYPH</name>
<dbReference type="AlphaFoldDB" id="A0A931FNQ8"/>
<feature type="region of interest" description="Disordered" evidence="9">
    <location>
        <begin position="1"/>
        <end position="24"/>
    </location>
</feature>